<feature type="transmembrane region" description="Helical" evidence="1">
    <location>
        <begin position="260"/>
        <end position="285"/>
    </location>
</feature>
<keyword evidence="1" id="KW-0812">Transmembrane</keyword>
<keyword evidence="2" id="KW-1185">Reference proteome</keyword>
<sequence length="290" mass="32830">MIGGSSRNYWVFWPPALQLLNFPSQQQQEQVPRPAVHFEYPPSHQLRIAPHRLRAPRAVSDGDAPSSQDTGNGPKPEVIFMRRCYMMAGLFSVTTAIMAMILSKALPLEADLVLPGFICGVVSLFVLFVLCIGTKCRKFYWFSFILAGMFVSLAGVSMILVLLERNLVVVCLALLAASAVIVICYFAGAWLPRIVLPGEATILLLVFVFVVASIFVLIMFVFTNRRIYQLLYFIFLAIMVIPTALYHAQVVHGRRFKLPVYEFVICAVTVYLHFLLSFTAFYYLIWTPRW</sequence>
<evidence type="ECO:0000256" key="1">
    <source>
        <dbReference type="SAM" id="Phobius"/>
    </source>
</evidence>
<evidence type="ECO:0000313" key="3">
    <source>
        <dbReference type="RefSeq" id="XP_016942523.2"/>
    </source>
</evidence>
<feature type="transmembrane region" description="Helical" evidence="1">
    <location>
        <begin position="202"/>
        <end position="222"/>
    </location>
</feature>
<name>A0AB39ZVM9_DROSZ</name>
<accession>A0AB39ZVM9</accession>
<dbReference type="AlphaFoldDB" id="A0AB39ZVM9"/>
<keyword evidence="1" id="KW-1133">Transmembrane helix</keyword>
<proteinExistence type="predicted"/>
<feature type="transmembrane region" description="Helical" evidence="1">
    <location>
        <begin position="167"/>
        <end position="190"/>
    </location>
</feature>
<reference evidence="3" key="2">
    <citation type="submission" date="2025-08" db="UniProtKB">
        <authorList>
            <consortium name="RefSeq"/>
        </authorList>
    </citation>
    <scope>IDENTIFICATION</scope>
</reference>
<evidence type="ECO:0000313" key="2">
    <source>
        <dbReference type="Proteomes" id="UP001652628"/>
    </source>
</evidence>
<feature type="transmembrane region" description="Helical" evidence="1">
    <location>
        <begin position="84"/>
        <end position="106"/>
    </location>
</feature>
<dbReference type="Proteomes" id="UP001652628">
    <property type="component" value="Chromosome 2L"/>
</dbReference>
<feature type="transmembrane region" description="Helical" evidence="1">
    <location>
        <begin position="112"/>
        <end position="132"/>
    </location>
</feature>
<feature type="transmembrane region" description="Helical" evidence="1">
    <location>
        <begin position="228"/>
        <end position="248"/>
    </location>
</feature>
<dbReference type="GeneID" id="108019235"/>
<dbReference type="RefSeq" id="XP_016942523.2">
    <property type="nucleotide sequence ID" value="XM_017087034.4"/>
</dbReference>
<keyword evidence="1" id="KW-0472">Membrane</keyword>
<reference evidence="2" key="1">
    <citation type="submission" date="2025-05" db="UniProtKB">
        <authorList>
            <consortium name="RefSeq"/>
        </authorList>
    </citation>
    <scope>NUCLEOTIDE SEQUENCE [LARGE SCALE GENOMIC DNA]</scope>
</reference>
<protein>
    <submittedName>
        <fullName evidence="3">Uncharacterized protein</fullName>
    </submittedName>
</protein>
<organism evidence="2 3">
    <name type="scientific">Drosophila suzukii</name>
    <name type="common">Spotted-wing drosophila fruit fly</name>
    <dbReference type="NCBI Taxonomy" id="28584"/>
    <lineage>
        <taxon>Eukaryota</taxon>
        <taxon>Metazoa</taxon>
        <taxon>Ecdysozoa</taxon>
        <taxon>Arthropoda</taxon>
        <taxon>Hexapoda</taxon>
        <taxon>Insecta</taxon>
        <taxon>Pterygota</taxon>
        <taxon>Neoptera</taxon>
        <taxon>Endopterygota</taxon>
        <taxon>Diptera</taxon>
        <taxon>Brachycera</taxon>
        <taxon>Muscomorpha</taxon>
        <taxon>Ephydroidea</taxon>
        <taxon>Drosophilidae</taxon>
        <taxon>Drosophila</taxon>
        <taxon>Sophophora</taxon>
    </lineage>
</organism>
<feature type="transmembrane region" description="Helical" evidence="1">
    <location>
        <begin position="139"/>
        <end position="161"/>
    </location>
</feature>
<gene>
    <name evidence="3" type="primary">LOC108019235</name>
</gene>